<proteinExistence type="inferred from homology"/>
<dbReference type="AlphaFoldDB" id="A0A7J7C731"/>
<keyword evidence="3" id="KW-0012">Acyltransferase</keyword>
<gene>
    <name evidence="4" type="ORF">HS088_TW20G00315</name>
</gene>
<evidence type="ECO:0000256" key="2">
    <source>
        <dbReference type="ARBA" id="ARBA00022679"/>
    </source>
</evidence>
<evidence type="ECO:0000313" key="5">
    <source>
        <dbReference type="Proteomes" id="UP000593562"/>
    </source>
</evidence>
<name>A0A7J7C731_TRIWF</name>
<dbReference type="InParanoid" id="A0A7J7C731"/>
<dbReference type="EMBL" id="JAAARO010000020">
    <property type="protein sequence ID" value="KAF5729948.1"/>
    <property type="molecule type" value="Genomic_DNA"/>
</dbReference>
<comment type="similarity">
    <text evidence="1">Belongs to the plant acyltransferase family.</text>
</comment>
<comment type="caution">
    <text evidence="4">The sequence shown here is derived from an EMBL/GenBank/DDBJ whole genome shotgun (WGS) entry which is preliminary data.</text>
</comment>
<dbReference type="PANTHER" id="PTHR31623">
    <property type="entry name" value="F21J9.9"/>
    <property type="match status" value="1"/>
</dbReference>
<reference evidence="4 5" key="1">
    <citation type="journal article" date="2020" name="Nat. Commun.">
        <title>Genome of Tripterygium wilfordii and identification of cytochrome P450 involved in triptolide biosynthesis.</title>
        <authorList>
            <person name="Tu L."/>
            <person name="Su P."/>
            <person name="Zhang Z."/>
            <person name="Gao L."/>
            <person name="Wang J."/>
            <person name="Hu T."/>
            <person name="Zhou J."/>
            <person name="Zhang Y."/>
            <person name="Zhao Y."/>
            <person name="Liu Y."/>
            <person name="Song Y."/>
            <person name="Tong Y."/>
            <person name="Lu Y."/>
            <person name="Yang J."/>
            <person name="Xu C."/>
            <person name="Jia M."/>
            <person name="Peters R.J."/>
            <person name="Huang L."/>
            <person name="Gao W."/>
        </authorList>
    </citation>
    <scope>NUCLEOTIDE SEQUENCE [LARGE SCALE GENOMIC DNA]</scope>
    <source>
        <strain evidence="5">cv. XIE 37</strain>
        <tissue evidence="4">Leaf</tissue>
    </source>
</reference>
<dbReference type="Pfam" id="PF02458">
    <property type="entry name" value="Transferase"/>
    <property type="match status" value="1"/>
</dbReference>
<evidence type="ECO:0000313" key="4">
    <source>
        <dbReference type="EMBL" id="KAF5729948.1"/>
    </source>
</evidence>
<dbReference type="Gene3D" id="3.30.559.10">
    <property type="entry name" value="Chloramphenicol acetyltransferase-like domain"/>
    <property type="match status" value="1"/>
</dbReference>
<dbReference type="GO" id="GO:0016746">
    <property type="term" value="F:acyltransferase activity"/>
    <property type="evidence" value="ECO:0007669"/>
    <property type="project" value="UniProtKB-KW"/>
</dbReference>
<accession>A0A7J7C731</accession>
<evidence type="ECO:0000256" key="3">
    <source>
        <dbReference type="ARBA" id="ARBA00023315"/>
    </source>
</evidence>
<protein>
    <submittedName>
        <fullName evidence="4">Putative HXXXD-type acyl-transferase family protein</fullName>
    </submittedName>
</protein>
<dbReference type="InterPro" id="IPR023213">
    <property type="entry name" value="CAT-like_dom_sf"/>
</dbReference>
<organism evidence="4 5">
    <name type="scientific">Tripterygium wilfordii</name>
    <name type="common">Thunder God vine</name>
    <dbReference type="NCBI Taxonomy" id="458696"/>
    <lineage>
        <taxon>Eukaryota</taxon>
        <taxon>Viridiplantae</taxon>
        <taxon>Streptophyta</taxon>
        <taxon>Embryophyta</taxon>
        <taxon>Tracheophyta</taxon>
        <taxon>Spermatophyta</taxon>
        <taxon>Magnoliopsida</taxon>
        <taxon>eudicotyledons</taxon>
        <taxon>Gunneridae</taxon>
        <taxon>Pentapetalae</taxon>
        <taxon>rosids</taxon>
        <taxon>fabids</taxon>
        <taxon>Celastrales</taxon>
        <taxon>Celastraceae</taxon>
        <taxon>Tripterygium</taxon>
    </lineage>
</organism>
<evidence type="ECO:0000256" key="1">
    <source>
        <dbReference type="ARBA" id="ARBA00009861"/>
    </source>
</evidence>
<keyword evidence="2 4" id="KW-0808">Transferase</keyword>
<dbReference type="Proteomes" id="UP000593562">
    <property type="component" value="Unassembled WGS sequence"/>
</dbReference>
<dbReference type="PANTHER" id="PTHR31623:SF17">
    <property type="entry name" value="F21J9.9"/>
    <property type="match status" value="1"/>
</dbReference>
<sequence length="98" mass="10811">MKVIRELSLKSVSEGMALVLINSWCNLGVYEVDYGWGKPLWVPFAGVAEAVADRAISFMDARDNKGVEAWVTLDEQLMSLLEHDEELLSLASVDPSAL</sequence>
<keyword evidence="5" id="KW-1185">Reference proteome</keyword>